<accession>A0A074RH19</accession>
<dbReference type="Proteomes" id="UP000027456">
    <property type="component" value="Unassembled WGS sequence"/>
</dbReference>
<proteinExistence type="predicted"/>
<dbReference type="HOGENOM" id="CLU_1399400_0_0_1"/>
<gene>
    <name evidence="1" type="ORF">V565_200370</name>
</gene>
<dbReference type="OrthoDB" id="10349638at2759"/>
<organism evidence="1 2">
    <name type="scientific">Rhizoctonia solani 123E</name>
    <dbReference type="NCBI Taxonomy" id="1423351"/>
    <lineage>
        <taxon>Eukaryota</taxon>
        <taxon>Fungi</taxon>
        <taxon>Dikarya</taxon>
        <taxon>Basidiomycota</taxon>
        <taxon>Agaricomycotina</taxon>
        <taxon>Agaricomycetes</taxon>
        <taxon>Cantharellales</taxon>
        <taxon>Ceratobasidiaceae</taxon>
        <taxon>Rhizoctonia</taxon>
    </lineage>
</organism>
<protein>
    <submittedName>
        <fullName evidence="1">Uncharacterized protein</fullName>
    </submittedName>
</protein>
<dbReference type="AlphaFoldDB" id="A0A074RH19"/>
<comment type="caution">
    <text evidence="1">The sequence shown here is derived from an EMBL/GenBank/DDBJ whole genome shotgun (WGS) entry which is preliminary data.</text>
</comment>
<keyword evidence="2" id="KW-1185">Reference proteome</keyword>
<dbReference type="EMBL" id="AZST01001116">
    <property type="protein sequence ID" value="KEP46411.1"/>
    <property type="molecule type" value="Genomic_DNA"/>
</dbReference>
<evidence type="ECO:0000313" key="1">
    <source>
        <dbReference type="EMBL" id="KEP46411.1"/>
    </source>
</evidence>
<feature type="non-terminal residue" evidence="1">
    <location>
        <position position="195"/>
    </location>
</feature>
<evidence type="ECO:0000313" key="2">
    <source>
        <dbReference type="Proteomes" id="UP000027456"/>
    </source>
</evidence>
<reference evidence="1 2" key="1">
    <citation type="submission" date="2013-12" db="EMBL/GenBank/DDBJ databases">
        <authorList>
            <person name="Cubeta M."/>
            <person name="Pakala S."/>
            <person name="Fedorova N."/>
            <person name="Thomas E."/>
            <person name="Dean R."/>
            <person name="Jabaji S."/>
            <person name="Neate S."/>
            <person name="Toda T."/>
            <person name="Tavantzis S."/>
            <person name="Vilgalys R."/>
            <person name="Bharathan N."/>
            <person name="Pakala S."/>
            <person name="Losada L.S."/>
            <person name="Zafar N."/>
            <person name="Nierman W."/>
        </authorList>
    </citation>
    <scope>NUCLEOTIDE SEQUENCE [LARGE SCALE GENOMIC DNA]</scope>
    <source>
        <strain evidence="1 2">123E</strain>
    </source>
</reference>
<sequence>MRSGTWWTLSYRGKSGGSATPLSGSSRALIAGRTADPGCGKLRPSEWNERSKTTGQVLYSSATPAYKTWIVELASTYFNPVTLSQSTDKIMQADSSIAQGPTSQEPLTDTFNQTEDKASAYPVQAYVELPSGVLHWLDAQVLAKEFIVMKEGGIKIPGSLSVQGELKGFRWALVSKNPEGYMIIIFLWEDVQIAE</sequence>
<name>A0A074RH19_9AGAM</name>